<comment type="caution">
    <text evidence="1">The sequence shown here is derived from an EMBL/GenBank/DDBJ whole genome shotgun (WGS) entry which is preliminary data.</text>
</comment>
<gene>
    <name evidence="1" type="ORF">FHS11_005203</name>
</gene>
<dbReference type="AlphaFoldDB" id="A0A839SKC9"/>
<evidence type="ECO:0000313" key="2">
    <source>
        <dbReference type="Proteomes" id="UP000539265"/>
    </source>
</evidence>
<accession>A0A839SKC9</accession>
<proteinExistence type="predicted"/>
<dbReference type="Proteomes" id="UP000539265">
    <property type="component" value="Unassembled WGS sequence"/>
</dbReference>
<dbReference type="EMBL" id="JACHWX010000024">
    <property type="protein sequence ID" value="MBB3058745.1"/>
    <property type="molecule type" value="Genomic_DNA"/>
</dbReference>
<evidence type="ECO:0000313" key="1">
    <source>
        <dbReference type="EMBL" id="MBB3058745.1"/>
    </source>
</evidence>
<sequence>MEDSESTEIFIETNGQGKFVLTGGGGHRMRN</sequence>
<organism evidence="1 2">
    <name type="scientific">Mucilaginibacter gotjawali</name>
    <dbReference type="NCBI Taxonomy" id="1550579"/>
    <lineage>
        <taxon>Bacteria</taxon>
        <taxon>Pseudomonadati</taxon>
        <taxon>Bacteroidota</taxon>
        <taxon>Sphingobacteriia</taxon>
        <taxon>Sphingobacteriales</taxon>
        <taxon>Sphingobacteriaceae</taxon>
        <taxon>Mucilaginibacter</taxon>
    </lineage>
</organism>
<name>A0A839SKC9_9SPHI</name>
<keyword evidence="2" id="KW-1185">Reference proteome</keyword>
<protein>
    <submittedName>
        <fullName evidence="1">Uncharacterized protein</fullName>
    </submittedName>
</protein>
<reference evidence="1" key="1">
    <citation type="submission" date="2020-08" db="EMBL/GenBank/DDBJ databases">
        <title>Genomic Encyclopedia of Type Strains, Phase III (KMG-III): the genomes of soil and plant-associated and newly described type strains.</title>
        <authorList>
            <person name="Whitman W."/>
        </authorList>
    </citation>
    <scope>NUCLEOTIDE SEQUENCE [LARGE SCALE GENOMIC DNA]</scope>
    <source>
        <strain evidence="1">CECT 8628</strain>
    </source>
</reference>